<evidence type="ECO:0000256" key="2">
    <source>
        <dbReference type="ARBA" id="ARBA00022723"/>
    </source>
</evidence>
<evidence type="ECO:0000256" key="1">
    <source>
        <dbReference type="ARBA" id="ARBA00004123"/>
    </source>
</evidence>
<feature type="region of interest" description="Disordered" evidence="6">
    <location>
        <begin position="1"/>
        <end position="24"/>
    </location>
</feature>
<accession>A0A1D1VBH0</accession>
<dbReference type="SUPFAM" id="SSF53098">
    <property type="entry name" value="Ribonuclease H-like"/>
    <property type="match status" value="1"/>
</dbReference>
<keyword evidence="4" id="KW-0862">Zinc</keyword>
<dbReference type="Pfam" id="PF05699">
    <property type="entry name" value="Dimer_Tnp_hAT"/>
    <property type="match status" value="1"/>
</dbReference>
<dbReference type="GO" id="GO:0046983">
    <property type="term" value="F:protein dimerization activity"/>
    <property type="evidence" value="ECO:0007669"/>
    <property type="project" value="InterPro"/>
</dbReference>
<dbReference type="PANTHER" id="PTHR46481">
    <property type="entry name" value="ZINC FINGER BED DOMAIN-CONTAINING PROTEIN 4"/>
    <property type="match status" value="1"/>
</dbReference>
<proteinExistence type="predicted"/>
<evidence type="ECO:0000313" key="9">
    <source>
        <dbReference type="Proteomes" id="UP000186922"/>
    </source>
</evidence>
<dbReference type="InterPro" id="IPR008906">
    <property type="entry name" value="HATC_C_dom"/>
</dbReference>
<dbReference type="GO" id="GO:0005634">
    <property type="term" value="C:nucleus"/>
    <property type="evidence" value="ECO:0007669"/>
    <property type="project" value="UniProtKB-SubCell"/>
</dbReference>
<comment type="subcellular location">
    <subcellularLocation>
        <location evidence="1">Nucleus</location>
    </subcellularLocation>
</comment>
<dbReference type="AlphaFoldDB" id="A0A1D1VBH0"/>
<dbReference type="InterPro" id="IPR012337">
    <property type="entry name" value="RNaseH-like_sf"/>
</dbReference>
<name>A0A1D1VBH0_RAMVA</name>
<organism evidence="8 9">
    <name type="scientific">Ramazzottius varieornatus</name>
    <name type="common">Water bear</name>
    <name type="synonym">Tardigrade</name>
    <dbReference type="NCBI Taxonomy" id="947166"/>
    <lineage>
        <taxon>Eukaryota</taxon>
        <taxon>Metazoa</taxon>
        <taxon>Ecdysozoa</taxon>
        <taxon>Tardigrada</taxon>
        <taxon>Eutardigrada</taxon>
        <taxon>Parachela</taxon>
        <taxon>Hypsibioidea</taxon>
        <taxon>Ramazzottiidae</taxon>
        <taxon>Ramazzottius</taxon>
    </lineage>
</organism>
<dbReference type="EMBL" id="BDGG01000003">
    <property type="protein sequence ID" value="GAU95848.1"/>
    <property type="molecule type" value="Genomic_DNA"/>
</dbReference>
<evidence type="ECO:0000256" key="4">
    <source>
        <dbReference type="ARBA" id="ARBA00022833"/>
    </source>
</evidence>
<gene>
    <name evidence="8" type="primary">RvY_07393-1</name>
    <name evidence="8" type="synonym">RvY_07393.1</name>
    <name evidence="8" type="ORF">RvY_07393</name>
</gene>
<keyword evidence="2" id="KW-0479">Metal-binding</keyword>
<evidence type="ECO:0000256" key="5">
    <source>
        <dbReference type="ARBA" id="ARBA00023242"/>
    </source>
</evidence>
<comment type="caution">
    <text evidence="8">The sequence shown here is derived from an EMBL/GenBank/DDBJ whole genome shotgun (WGS) entry which is preliminary data.</text>
</comment>
<feature type="domain" description="HAT C-terminal dimerisation" evidence="7">
    <location>
        <begin position="52"/>
        <end position="124"/>
    </location>
</feature>
<evidence type="ECO:0000256" key="3">
    <source>
        <dbReference type="ARBA" id="ARBA00022771"/>
    </source>
</evidence>
<reference evidence="8 9" key="1">
    <citation type="journal article" date="2016" name="Nat. Commun.">
        <title>Extremotolerant tardigrade genome and improved radiotolerance of human cultured cells by tardigrade-unique protein.</title>
        <authorList>
            <person name="Hashimoto T."/>
            <person name="Horikawa D.D."/>
            <person name="Saito Y."/>
            <person name="Kuwahara H."/>
            <person name="Kozuka-Hata H."/>
            <person name="Shin-I T."/>
            <person name="Minakuchi Y."/>
            <person name="Ohishi K."/>
            <person name="Motoyama A."/>
            <person name="Aizu T."/>
            <person name="Enomoto A."/>
            <person name="Kondo K."/>
            <person name="Tanaka S."/>
            <person name="Hara Y."/>
            <person name="Koshikawa S."/>
            <person name="Sagara H."/>
            <person name="Miura T."/>
            <person name="Yokobori S."/>
            <person name="Miyagawa K."/>
            <person name="Suzuki Y."/>
            <person name="Kubo T."/>
            <person name="Oyama M."/>
            <person name="Kohara Y."/>
            <person name="Fujiyama A."/>
            <person name="Arakawa K."/>
            <person name="Katayama T."/>
            <person name="Toyoda A."/>
            <person name="Kunieda T."/>
        </authorList>
    </citation>
    <scope>NUCLEOTIDE SEQUENCE [LARGE SCALE GENOMIC DNA]</scope>
    <source>
        <strain evidence="8 9">YOKOZUNA-1</strain>
    </source>
</reference>
<dbReference type="Proteomes" id="UP000186922">
    <property type="component" value="Unassembled WGS sequence"/>
</dbReference>
<dbReference type="InterPro" id="IPR052035">
    <property type="entry name" value="ZnF_BED_domain_contain"/>
</dbReference>
<keyword evidence="9" id="KW-1185">Reference proteome</keyword>
<keyword evidence="3" id="KW-0863">Zinc-finger</keyword>
<sequence length="124" mass="13643">MDAEQLQRGSSDIAEKSTAPPPNTQLSICERMIAQVTSAADSQLNEDDQFFLDPKESVKRDVLEFLSMSESLYPTLYRIAKNVLAAQASSVPPESAFSGCGRYVTVLRNRLEPEALQAMLCLNS</sequence>
<dbReference type="GO" id="GO:0008270">
    <property type="term" value="F:zinc ion binding"/>
    <property type="evidence" value="ECO:0007669"/>
    <property type="project" value="UniProtKB-KW"/>
</dbReference>
<evidence type="ECO:0000259" key="7">
    <source>
        <dbReference type="Pfam" id="PF05699"/>
    </source>
</evidence>
<keyword evidence="5" id="KW-0539">Nucleus</keyword>
<dbReference type="OrthoDB" id="10057873at2759"/>
<evidence type="ECO:0000313" key="8">
    <source>
        <dbReference type="EMBL" id="GAU95848.1"/>
    </source>
</evidence>
<protein>
    <recommendedName>
        <fullName evidence="7">HAT C-terminal dimerisation domain-containing protein</fullName>
    </recommendedName>
</protein>
<evidence type="ECO:0000256" key="6">
    <source>
        <dbReference type="SAM" id="MobiDB-lite"/>
    </source>
</evidence>
<dbReference type="PANTHER" id="PTHR46481:SF10">
    <property type="entry name" value="ZINC FINGER BED DOMAIN-CONTAINING PROTEIN 39"/>
    <property type="match status" value="1"/>
</dbReference>